<organism evidence="2">
    <name type="scientific">marine metagenome</name>
    <dbReference type="NCBI Taxonomy" id="408172"/>
    <lineage>
        <taxon>unclassified sequences</taxon>
        <taxon>metagenomes</taxon>
        <taxon>ecological metagenomes</taxon>
    </lineage>
</organism>
<sequence length="166" mass="18357">VRIPTRNRQGARKLLVLPSVEMVQADVHDERSLSRLLSGSDIAINLVGIANEKGHRGKGFRIAHTELSKKLFTACQENGVERLIQLSTLKANTEHSSSYYLRTKGQAEKILKDLAGEELHLTIFQPSAIFGPEDTFINRIAASLRVLPVLPLPRPKTQLAPVFVGD</sequence>
<dbReference type="Gene3D" id="3.40.50.720">
    <property type="entry name" value="NAD(P)-binding Rossmann-like Domain"/>
    <property type="match status" value="1"/>
</dbReference>
<dbReference type="InterPro" id="IPR036291">
    <property type="entry name" value="NAD(P)-bd_dom_sf"/>
</dbReference>
<accession>A0A382KD67</accession>
<reference evidence="2" key="1">
    <citation type="submission" date="2018-05" db="EMBL/GenBank/DDBJ databases">
        <authorList>
            <person name="Lanie J.A."/>
            <person name="Ng W.-L."/>
            <person name="Kazmierczak K.M."/>
            <person name="Andrzejewski T.M."/>
            <person name="Davidsen T.M."/>
            <person name="Wayne K.J."/>
            <person name="Tettelin H."/>
            <person name="Glass J.I."/>
            <person name="Rusch D."/>
            <person name="Podicherti R."/>
            <person name="Tsui H.-C.T."/>
            <person name="Winkler M.E."/>
        </authorList>
    </citation>
    <scope>NUCLEOTIDE SEQUENCE</scope>
</reference>
<gene>
    <name evidence="2" type="ORF">METZ01_LOCUS273545</name>
</gene>
<dbReference type="InterPro" id="IPR051207">
    <property type="entry name" value="ComplexI_NDUFA9_subunit"/>
</dbReference>
<feature type="non-terminal residue" evidence="2">
    <location>
        <position position="166"/>
    </location>
</feature>
<dbReference type="GO" id="GO:0044877">
    <property type="term" value="F:protein-containing complex binding"/>
    <property type="evidence" value="ECO:0007669"/>
    <property type="project" value="TreeGrafter"/>
</dbReference>
<evidence type="ECO:0000313" key="2">
    <source>
        <dbReference type="EMBL" id="SVC20691.1"/>
    </source>
</evidence>
<feature type="domain" description="NAD(P)-binding" evidence="1">
    <location>
        <begin position="5"/>
        <end position="129"/>
    </location>
</feature>
<proteinExistence type="predicted"/>
<evidence type="ECO:0000259" key="1">
    <source>
        <dbReference type="Pfam" id="PF13460"/>
    </source>
</evidence>
<dbReference type="AlphaFoldDB" id="A0A382KD67"/>
<dbReference type="Pfam" id="PF13460">
    <property type="entry name" value="NAD_binding_10"/>
    <property type="match status" value="1"/>
</dbReference>
<dbReference type="InterPro" id="IPR016040">
    <property type="entry name" value="NAD(P)-bd_dom"/>
</dbReference>
<dbReference type="PANTHER" id="PTHR12126">
    <property type="entry name" value="NADH-UBIQUINONE OXIDOREDUCTASE 39 KDA SUBUNIT-RELATED"/>
    <property type="match status" value="1"/>
</dbReference>
<dbReference type="PANTHER" id="PTHR12126:SF11">
    <property type="entry name" value="NADH DEHYDROGENASE [UBIQUINONE] 1 ALPHA SUBCOMPLEX SUBUNIT 9, MITOCHONDRIAL"/>
    <property type="match status" value="1"/>
</dbReference>
<feature type="non-terminal residue" evidence="2">
    <location>
        <position position="1"/>
    </location>
</feature>
<dbReference type="SUPFAM" id="SSF51735">
    <property type="entry name" value="NAD(P)-binding Rossmann-fold domains"/>
    <property type="match status" value="1"/>
</dbReference>
<protein>
    <recommendedName>
        <fullName evidence="1">NAD(P)-binding domain-containing protein</fullName>
    </recommendedName>
</protein>
<name>A0A382KD67_9ZZZZ</name>
<dbReference type="EMBL" id="UINC01079051">
    <property type="protein sequence ID" value="SVC20691.1"/>
    <property type="molecule type" value="Genomic_DNA"/>
</dbReference>